<comment type="similarity">
    <text evidence="1">Belongs to the disease resistance NB-LRR family.</text>
</comment>
<evidence type="ECO:0000313" key="12">
    <source>
        <dbReference type="Proteomes" id="UP001161247"/>
    </source>
</evidence>
<feature type="domain" description="NB-ARC" evidence="8">
    <location>
        <begin position="227"/>
        <end position="379"/>
    </location>
</feature>
<keyword evidence="6" id="KW-0067">ATP-binding</keyword>
<accession>A0AAV1D3U8</accession>
<evidence type="ECO:0000256" key="5">
    <source>
        <dbReference type="ARBA" id="ARBA00022821"/>
    </source>
</evidence>
<dbReference type="Gene3D" id="3.40.50.300">
    <property type="entry name" value="P-loop containing nucleotide triphosphate hydrolases"/>
    <property type="match status" value="1"/>
</dbReference>
<keyword evidence="3" id="KW-0677">Repeat</keyword>
<evidence type="ECO:0000259" key="8">
    <source>
        <dbReference type="Pfam" id="PF00931"/>
    </source>
</evidence>
<dbReference type="Pfam" id="PF00931">
    <property type="entry name" value="NB-ARC"/>
    <property type="match status" value="1"/>
</dbReference>
<evidence type="ECO:0000256" key="1">
    <source>
        <dbReference type="ARBA" id="ARBA00008894"/>
    </source>
</evidence>
<name>A0AAV1D3U8_OLDCO</name>
<dbReference type="Proteomes" id="UP001161247">
    <property type="component" value="Chromosome 4"/>
</dbReference>
<reference evidence="11" key="1">
    <citation type="submission" date="2023-03" db="EMBL/GenBank/DDBJ databases">
        <authorList>
            <person name="Julca I."/>
        </authorList>
    </citation>
    <scope>NUCLEOTIDE SEQUENCE</scope>
</reference>
<keyword evidence="4" id="KW-0547">Nucleotide-binding</keyword>
<evidence type="ECO:0000259" key="9">
    <source>
        <dbReference type="Pfam" id="PF23559"/>
    </source>
</evidence>
<sequence>MAQVVIPIPRNQWWDDDLFGINDQVETIFSNLEILENRMDEAERRSLKEKEAREWLKKFIGMTDELEVWWDEFRIITFQNTRKNVDPDPQVDGLSDDEDEAAAEANFMKRVSTLLSSSLKKWNPSGVRKRVPPLSADIASKTRDLNSKLDAILNNATGSGFFQSAAASSSGGSSSSGQSFAVMVPTIGSIYGHVAAANLPIAEAMLNEVYNLEEILRVLMPESSSSSNEIKVICITGEWRYQITRMAKQLYIDDRVKQYFEVRRWITVANRFEAVYFANDLLGGAQERIASSSSDRSWELLFQMVEESFYMKRFLIVLDDIVLDHCPVLDRLICSLKQGAPGSVILVTSCEDASQGLRLSKMFGIEKWSPEEGWHLLKVISLFGRSNFSEELENIGRDIVAKCGCMTFDLKIIGSLLRLKDTVPEWEEVLHSKVWEMEEVKKQGYCPLYISYSDLPLPLQRCFLYLGVFDLDSVTHVEQLIAAWMAEGYLGPPSINGDRRRRMKGLEYFNQLVNRSFFLNFVKSSIHKDQILSFQVNIRVLGFAKWLAGDQVSTSAVLGQNKARSSFLIAYRTSDSSMSNFLRYECIRLLDLSSSQLRSLPREIRRLTLLQYLNLCDNPLKRLPETVCDLLNLEFLDVSLCYMLVKLPKRIGKLQRLKHLRIDHTTDELQKLPPSFASLRWICTLDVLRIGGQYNSIGVLEHLDNLEEICIAIHGKVDFEHSNLERKTRLQSLELCFVGQGRDPEVVTLVKALFLNAPPSLEILKIEGYHGIQLPKWIVTPRLGEILNFRLRRLTVRSALNLLSLPSFYTMQSLEFLWLDDIPNLKHLDKETFAPPKVVIDVYREDPESHLRGFDKGIPVLPALRTLRIESLVNWETWEDLDERDEKFIHIMPCLQELIINGCPKLKVLPDRIFRKMISVQVSYSGNFVHPLKH</sequence>
<dbReference type="SUPFAM" id="SSF52540">
    <property type="entry name" value="P-loop containing nucleoside triphosphate hydrolases"/>
    <property type="match status" value="1"/>
</dbReference>
<keyword evidence="12" id="KW-1185">Reference proteome</keyword>
<dbReference type="InterPro" id="IPR002182">
    <property type="entry name" value="NB-ARC"/>
</dbReference>
<dbReference type="GO" id="GO:0006952">
    <property type="term" value="P:defense response"/>
    <property type="evidence" value="ECO:0007669"/>
    <property type="project" value="UniProtKB-KW"/>
</dbReference>
<dbReference type="EMBL" id="OX459121">
    <property type="protein sequence ID" value="CAI9101277.1"/>
    <property type="molecule type" value="Genomic_DNA"/>
</dbReference>
<evidence type="ECO:0000256" key="6">
    <source>
        <dbReference type="ARBA" id="ARBA00022840"/>
    </source>
</evidence>
<dbReference type="Pfam" id="PF23559">
    <property type="entry name" value="WHD_DRP"/>
    <property type="match status" value="1"/>
</dbReference>
<evidence type="ECO:0000313" key="11">
    <source>
        <dbReference type="EMBL" id="CAI9101277.1"/>
    </source>
</evidence>
<organism evidence="11 12">
    <name type="scientific">Oldenlandia corymbosa var. corymbosa</name>
    <dbReference type="NCBI Taxonomy" id="529605"/>
    <lineage>
        <taxon>Eukaryota</taxon>
        <taxon>Viridiplantae</taxon>
        <taxon>Streptophyta</taxon>
        <taxon>Embryophyta</taxon>
        <taxon>Tracheophyta</taxon>
        <taxon>Spermatophyta</taxon>
        <taxon>Magnoliopsida</taxon>
        <taxon>eudicotyledons</taxon>
        <taxon>Gunneridae</taxon>
        <taxon>Pentapetalae</taxon>
        <taxon>asterids</taxon>
        <taxon>lamiids</taxon>
        <taxon>Gentianales</taxon>
        <taxon>Rubiaceae</taxon>
        <taxon>Rubioideae</taxon>
        <taxon>Spermacoceae</taxon>
        <taxon>Hedyotis-Oldenlandia complex</taxon>
        <taxon>Oldenlandia</taxon>
    </lineage>
</organism>
<dbReference type="Gene3D" id="3.80.10.10">
    <property type="entry name" value="Ribonuclease Inhibitor"/>
    <property type="match status" value="2"/>
</dbReference>
<evidence type="ECO:0000256" key="3">
    <source>
        <dbReference type="ARBA" id="ARBA00022737"/>
    </source>
</evidence>
<dbReference type="Gene3D" id="1.10.10.10">
    <property type="entry name" value="Winged helix-like DNA-binding domain superfamily/Winged helix DNA-binding domain"/>
    <property type="match status" value="1"/>
</dbReference>
<keyword evidence="2" id="KW-0433">Leucine-rich repeat</keyword>
<dbReference type="AlphaFoldDB" id="A0AAV1D3U8"/>
<dbReference type="Gene3D" id="1.10.8.430">
    <property type="entry name" value="Helical domain of apoptotic protease-activating factors"/>
    <property type="match status" value="1"/>
</dbReference>
<dbReference type="InterPro" id="IPR055414">
    <property type="entry name" value="LRR_R13L4/SHOC2-like"/>
</dbReference>
<dbReference type="PANTHER" id="PTHR36766">
    <property type="entry name" value="PLANT BROAD-SPECTRUM MILDEW RESISTANCE PROTEIN RPW8"/>
    <property type="match status" value="1"/>
</dbReference>
<protein>
    <submittedName>
        <fullName evidence="11">OLC1v1038563C1</fullName>
    </submittedName>
</protein>
<evidence type="ECO:0000259" key="10">
    <source>
        <dbReference type="Pfam" id="PF23598"/>
    </source>
</evidence>
<dbReference type="InterPro" id="IPR042197">
    <property type="entry name" value="Apaf_helical"/>
</dbReference>
<dbReference type="InterPro" id="IPR058922">
    <property type="entry name" value="WHD_DRP"/>
</dbReference>
<feature type="domain" description="Disease resistance R13L4/SHOC-2-like LRR" evidence="10">
    <location>
        <begin position="568"/>
        <end position="810"/>
    </location>
</feature>
<keyword evidence="7" id="KW-0175">Coiled coil</keyword>
<dbReference type="SUPFAM" id="SSF52058">
    <property type="entry name" value="L domain-like"/>
    <property type="match status" value="1"/>
</dbReference>
<evidence type="ECO:0000256" key="7">
    <source>
        <dbReference type="SAM" id="Coils"/>
    </source>
</evidence>
<proteinExistence type="inferred from homology"/>
<dbReference type="InterPro" id="IPR027417">
    <property type="entry name" value="P-loop_NTPase"/>
</dbReference>
<keyword evidence="5" id="KW-0611">Plant defense</keyword>
<evidence type="ECO:0000256" key="4">
    <source>
        <dbReference type="ARBA" id="ARBA00022741"/>
    </source>
</evidence>
<gene>
    <name evidence="11" type="ORF">OLC1_LOCUS10903</name>
</gene>
<evidence type="ECO:0000256" key="2">
    <source>
        <dbReference type="ARBA" id="ARBA00022614"/>
    </source>
</evidence>
<feature type="coiled-coil region" evidence="7">
    <location>
        <begin position="25"/>
        <end position="52"/>
    </location>
</feature>
<dbReference type="InterPro" id="IPR036388">
    <property type="entry name" value="WH-like_DNA-bd_sf"/>
</dbReference>
<dbReference type="Pfam" id="PF23598">
    <property type="entry name" value="LRR_14"/>
    <property type="match status" value="1"/>
</dbReference>
<dbReference type="InterPro" id="IPR032675">
    <property type="entry name" value="LRR_dom_sf"/>
</dbReference>
<dbReference type="GO" id="GO:0043531">
    <property type="term" value="F:ADP binding"/>
    <property type="evidence" value="ECO:0007669"/>
    <property type="project" value="InterPro"/>
</dbReference>
<feature type="domain" description="Disease resistance protein winged helix" evidence="9">
    <location>
        <begin position="468"/>
        <end position="523"/>
    </location>
</feature>
<dbReference type="PANTHER" id="PTHR36766:SF30">
    <property type="entry name" value="TIR-NBS TYPE DISEASE RESISTANCE PROTEIN-RELATED"/>
    <property type="match status" value="1"/>
</dbReference>